<dbReference type="PANTHER" id="PTHR47784">
    <property type="entry name" value="STEROL UPTAKE CONTROL PROTEIN 2"/>
    <property type="match status" value="1"/>
</dbReference>
<comment type="caution">
    <text evidence="2">The sequence shown here is derived from an EMBL/GenBank/DDBJ whole genome shotgun (WGS) entry which is preliminary data.</text>
</comment>
<dbReference type="EMBL" id="LYCR01000058">
    <property type="protein sequence ID" value="OGM44224.1"/>
    <property type="molecule type" value="Genomic_DNA"/>
</dbReference>
<dbReference type="GeneID" id="34451095"/>
<dbReference type="InterPro" id="IPR053157">
    <property type="entry name" value="Sterol_Uptake_Regulator"/>
</dbReference>
<protein>
    <recommendedName>
        <fullName evidence="1">NAD(P)-binding domain-containing protein</fullName>
    </recommendedName>
</protein>
<dbReference type="InterPro" id="IPR016040">
    <property type="entry name" value="NAD(P)-bd_dom"/>
</dbReference>
<name>A0A1F7ZXN8_9EURO</name>
<dbReference type="OrthoDB" id="10254221at2759"/>
<dbReference type="AlphaFoldDB" id="A0A1F7ZXN8"/>
<dbReference type="InterPro" id="IPR036291">
    <property type="entry name" value="NAD(P)-bd_dom_sf"/>
</dbReference>
<organism evidence="2 3">
    <name type="scientific">Aspergillus bombycis</name>
    <dbReference type="NCBI Taxonomy" id="109264"/>
    <lineage>
        <taxon>Eukaryota</taxon>
        <taxon>Fungi</taxon>
        <taxon>Dikarya</taxon>
        <taxon>Ascomycota</taxon>
        <taxon>Pezizomycotina</taxon>
        <taxon>Eurotiomycetes</taxon>
        <taxon>Eurotiomycetidae</taxon>
        <taxon>Eurotiales</taxon>
        <taxon>Aspergillaceae</taxon>
        <taxon>Aspergillus</taxon>
    </lineage>
</organism>
<accession>A0A1F7ZXN8</accession>
<dbReference type="SUPFAM" id="SSF51735">
    <property type="entry name" value="NAD(P)-binding Rossmann-fold domains"/>
    <property type="match status" value="1"/>
</dbReference>
<dbReference type="STRING" id="109264.A0A1F7ZXN8"/>
<dbReference type="Proteomes" id="UP000179179">
    <property type="component" value="Unassembled WGS sequence"/>
</dbReference>
<dbReference type="Gene3D" id="3.40.50.720">
    <property type="entry name" value="NAD(P)-binding Rossmann-like Domain"/>
    <property type="match status" value="1"/>
</dbReference>
<reference evidence="2 3" key="1">
    <citation type="journal article" date="2016" name="Genome Biol. Evol.">
        <title>Draft genome sequence of an aflatoxigenic Aspergillus species, A. bombycis.</title>
        <authorList>
            <person name="Moore G.G."/>
            <person name="Mack B.M."/>
            <person name="Beltz S.B."/>
            <person name="Gilbert M.K."/>
        </authorList>
    </citation>
    <scope>NUCLEOTIDE SEQUENCE [LARGE SCALE GENOMIC DNA]</scope>
    <source>
        <strain evidence="3">NRRL 26010</strain>
    </source>
</reference>
<dbReference type="Pfam" id="PF13460">
    <property type="entry name" value="NAD_binding_10"/>
    <property type="match status" value="1"/>
</dbReference>
<evidence type="ECO:0000313" key="2">
    <source>
        <dbReference type="EMBL" id="OGM44224.1"/>
    </source>
</evidence>
<proteinExistence type="predicted"/>
<dbReference type="GO" id="GO:0001228">
    <property type="term" value="F:DNA-binding transcription activator activity, RNA polymerase II-specific"/>
    <property type="evidence" value="ECO:0007669"/>
    <property type="project" value="TreeGrafter"/>
</dbReference>
<dbReference type="RefSeq" id="XP_022387941.1">
    <property type="nucleotide sequence ID" value="XM_022534834.1"/>
</dbReference>
<feature type="domain" description="NAD(P)-binding" evidence="1">
    <location>
        <begin position="7"/>
        <end position="205"/>
    </location>
</feature>
<gene>
    <name evidence="2" type="ORF">ABOM_007705</name>
</gene>
<dbReference type="PANTHER" id="PTHR47784:SF10">
    <property type="entry name" value="TRANSCRIPTION FACTOR, PUTATIVE (AFU_ORTHOLOGUE AFUA_6G14150)-RELATED"/>
    <property type="match status" value="1"/>
</dbReference>
<keyword evidence="3" id="KW-1185">Reference proteome</keyword>
<evidence type="ECO:0000259" key="1">
    <source>
        <dbReference type="Pfam" id="PF13460"/>
    </source>
</evidence>
<sequence length="591" mass="64681">MHFLVLGATGAIGSKFCTLALNKGHRLSLLVRNPSNLPTNLVHNTDVEVIEGVLEDETTLDSAASCGASIFVSFAGPPIGTKGTPLTLGYKALVPKLVDRQFKRILILCTPSYHDPSDTITFKWRLGAWFMRLFSDGQYREMVGVGEYIASLPVGRPVQWTLFRVGGLTDGEEAPVKATSLGSGDDGTWISRASVAVWALDEITQEQWLDGLIISPATAANDAKDAESNAMKPALHAVTAPLERPIVGIPLGDCFDIQNGANNAKTLPLASEAPRSTTPIVPRGRMRELQLIHVWSMKTRHSFSSNLSDIFQSFVVEQAFHHPFLMDSLLALTSLHIAIETTDSNNNNTNNNHGPLSSATVSEYIDDALRYQNSVVPAFCAALENISESNCHALFACSVIMMACAVIAPFVGSSRGNTIGNLTSPFHFVKGIHSVIDKSRPWLAKGPFRFAIITHADDDWESGQQDSEAIDKLRKLCSHGHPAIRNILGRAITLLGNCFVKGETMAIPWIVVVGEDFVDLIQQEEPMALLVYMYWGVLLSRLKDAWWATLSGRRIVGDLAKELAQINEWSEAIQWATEQVGINNEELTMSY</sequence>
<evidence type="ECO:0000313" key="3">
    <source>
        <dbReference type="Proteomes" id="UP000179179"/>
    </source>
</evidence>